<evidence type="ECO:0000313" key="3">
    <source>
        <dbReference type="EMBL" id="KAG0586803.1"/>
    </source>
</evidence>
<evidence type="ECO:0000259" key="2">
    <source>
        <dbReference type="Pfam" id="PF14237"/>
    </source>
</evidence>
<evidence type="ECO:0000313" key="4">
    <source>
        <dbReference type="Proteomes" id="UP000822688"/>
    </source>
</evidence>
<dbReference type="PANTHER" id="PTHR37755:SF1">
    <property type="entry name" value="PROTEIN TIC 56, CHLOROPLASTIC"/>
    <property type="match status" value="1"/>
</dbReference>
<dbReference type="Pfam" id="PF14237">
    <property type="entry name" value="GYF_2"/>
    <property type="match status" value="1"/>
</dbReference>
<protein>
    <recommendedName>
        <fullName evidence="2">GYF domain-containing protein</fullName>
    </recommendedName>
</protein>
<dbReference type="EMBL" id="CM026422">
    <property type="protein sequence ID" value="KAG0586803.1"/>
    <property type="molecule type" value="Genomic_DNA"/>
</dbReference>
<proteinExistence type="predicted"/>
<comment type="caution">
    <text evidence="3">The sequence shown here is derived from an EMBL/GenBank/DDBJ whole genome shotgun (WGS) entry which is preliminary data.</text>
</comment>
<accession>A0A8T0IWS4</accession>
<keyword evidence="4" id="KW-1185">Reference proteome</keyword>
<feature type="compositionally biased region" description="Low complexity" evidence="1">
    <location>
        <begin position="11"/>
        <end position="31"/>
    </location>
</feature>
<dbReference type="GO" id="GO:0045037">
    <property type="term" value="P:protein import into chloroplast stroma"/>
    <property type="evidence" value="ECO:0007669"/>
    <property type="project" value="TreeGrafter"/>
</dbReference>
<gene>
    <name evidence="3" type="ORF">KC19_2G118700</name>
</gene>
<dbReference type="Proteomes" id="UP000822688">
    <property type="component" value="Chromosome 2"/>
</dbReference>
<organism evidence="3 4">
    <name type="scientific">Ceratodon purpureus</name>
    <name type="common">Fire moss</name>
    <name type="synonym">Dicranum purpureum</name>
    <dbReference type="NCBI Taxonomy" id="3225"/>
    <lineage>
        <taxon>Eukaryota</taxon>
        <taxon>Viridiplantae</taxon>
        <taxon>Streptophyta</taxon>
        <taxon>Embryophyta</taxon>
        <taxon>Bryophyta</taxon>
        <taxon>Bryophytina</taxon>
        <taxon>Bryopsida</taxon>
        <taxon>Dicranidae</taxon>
        <taxon>Pseudoditrichales</taxon>
        <taxon>Ditrichaceae</taxon>
        <taxon>Ceratodon</taxon>
    </lineage>
</organism>
<feature type="region of interest" description="Disordered" evidence="1">
    <location>
        <begin position="1"/>
        <end position="31"/>
    </location>
</feature>
<dbReference type="GO" id="GO:0009706">
    <property type="term" value="C:chloroplast inner membrane"/>
    <property type="evidence" value="ECO:0007669"/>
    <property type="project" value="TreeGrafter"/>
</dbReference>
<evidence type="ECO:0000256" key="1">
    <source>
        <dbReference type="SAM" id="MobiDB-lite"/>
    </source>
</evidence>
<dbReference type="InterPro" id="IPR025640">
    <property type="entry name" value="GYF_2"/>
</dbReference>
<dbReference type="PANTHER" id="PTHR37755">
    <property type="entry name" value="PROTEIN TIC 56, CHLOROPLASTIC"/>
    <property type="match status" value="1"/>
</dbReference>
<sequence>MGRWFGRGKASEPSSATPAATSSSDAAEAEAAVQSRVYEKRLEQFELEQQGPIEDPRYTEEVEQDLREDDLFEAPGVATEEEIQENAELLESFKNSEMAKFLLRCEELQAEELAREKLKNAAPTRPEDAELWKKLPLVPGPYGGPPIPRKALTTDEEVQGRFWDFFKQFQFGLWGYRQRPYPAERPIDVQQVLGYKWLDKRYADFTMRAGGWYYKDRLGRTRGPMELVNLKTAWAAGIVDKNTFIWGDDMDEWAPIGMVYGLQPCVETPDMKLATMGTALVHKLARGISPWAPLKGHSIKSYKQIQNEAIEKREREKAVLRQNHGIWPGEATPAHAMFLWAGGSELTDLLEQGNKQIMPHKFISYEARKELAKQIPGLRPWEVLEVEQVMDLVTYTKEWYREDLGEFTTRADYERDWFESFQEKWDEITEDIETVFGRGEEADKAS</sequence>
<dbReference type="AlphaFoldDB" id="A0A8T0IWS4"/>
<reference evidence="3" key="1">
    <citation type="submission" date="2020-06" db="EMBL/GenBank/DDBJ databases">
        <title>WGS assembly of Ceratodon purpureus strain R40.</title>
        <authorList>
            <person name="Carey S.B."/>
            <person name="Jenkins J."/>
            <person name="Shu S."/>
            <person name="Lovell J.T."/>
            <person name="Sreedasyam A."/>
            <person name="Maumus F."/>
            <person name="Tiley G.P."/>
            <person name="Fernandez-Pozo N."/>
            <person name="Barry K."/>
            <person name="Chen C."/>
            <person name="Wang M."/>
            <person name="Lipzen A."/>
            <person name="Daum C."/>
            <person name="Saski C.A."/>
            <person name="Payton A.C."/>
            <person name="Mcbreen J.C."/>
            <person name="Conrad R.E."/>
            <person name="Kollar L.M."/>
            <person name="Olsson S."/>
            <person name="Huttunen S."/>
            <person name="Landis J.B."/>
            <person name="Wickett N.J."/>
            <person name="Johnson M.G."/>
            <person name="Rensing S.A."/>
            <person name="Grimwood J."/>
            <person name="Schmutz J."/>
            <person name="Mcdaniel S.F."/>
        </authorList>
    </citation>
    <scope>NUCLEOTIDE SEQUENCE</scope>
    <source>
        <strain evidence="3">R40</strain>
    </source>
</reference>
<name>A0A8T0IWS4_CERPU</name>
<dbReference type="InterPro" id="IPR037471">
    <property type="entry name" value="TIC56"/>
</dbReference>
<feature type="domain" description="GYF" evidence="2">
    <location>
        <begin position="212"/>
        <end position="262"/>
    </location>
</feature>